<gene>
    <name evidence="1" type="ORF">BDA96_02G195600</name>
</gene>
<comment type="caution">
    <text evidence="1">The sequence shown here is derived from an EMBL/GenBank/DDBJ whole genome shotgun (WGS) entry which is preliminary data.</text>
</comment>
<protein>
    <submittedName>
        <fullName evidence="1">Uncharacterized protein</fullName>
    </submittedName>
</protein>
<evidence type="ECO:0000313" key="1">
    <source>
        <dbReference type="EMBL" id="KAG0543497.1"/>
    </source>
</evidence>
<proteinExistence type="predicted"/>
<sequence length="105" mass="11411">MTKIGCEDGGAKISTWLVAIVLGGGIANRGGRTARCTRRALCGGQCTERGVCAVDLSLLSRVVGPLVLRWTTVGPEAWKARPFERRCTMGHRLGHCDILPERLFF</sequence>
<dbReference type="Proteomes" id="UP000807115">
    <property type="component" value="Chromosome 2"/>
</dbReference>
<name>A0A921RNW8_SORBI</name>
<reference evidence="1" key="1">
    <citation type="journal article" date="2019" name="BMC Genomics">
        <title>A new reference genome for Sorghum bicolor reveals high levels of sequence similarity between sweet and grain genotypes: implications for the genetics of sugar metabolism.</title>
        <authorList>
            <person name="Cooper E.A."/>
            <person name="Brenton Z.W."/>
            <person name="Flinn B.S."/>
            <person name="Jenkins J."/>
            <person name="Shu S."/>
            <person name="Flowers D."/>
            <person name="Luo F."/>
            <person name="Wang Y."/>
            <person name="Xia P."/>
            <person name="Barry K."/>
            <person name="Daum C."/>
            <person name="Lipzen A."/>
            <person name="Yoshinaga Y."/>
            <person name="Schmutz J."/>
            <person name="Saski C."/>
            <person name="Vermerris W."/>
            <person name="Kresovich S."/>
        </authorList>
    </citation>
    <scope>NUCLEOTIDE SEQUENCE</scope>
</reference>
<reference evidence="1" key="2">
    <citation type="submission" date="2020-10" db="EMBL/GenBank/DDBJ databases">
        <authorList>
            <person name="Cooper E.A."/>
            <person name="Brenton Z.W."/>
            <person name="Flinn B.S."/>
            <person name="Jenkins J."/>
            <person name="Shu S."/>
            <person name="Flowers D."/>
            <person name="Luo F."/>
            <person name="Wang Y."/>
            <person name="Xia P."/>
            <person name="Barry K."/>
            <person name="Daum C."/>
            <person name="Lipzen A."/>
            <person name="Yoshinaga Y."/>
            <person name="Schmutz J."/>
            <person name="Saski C."/>
            <person name="Vermerris W."/>
            <person name="Kresovich S."/>
        </authorList>
    </citation>
    <scope>NUCLEOTIDE SEQUENCE</scope>
</reference>
<organism evidence="1 2">
    <name type="scientific">Sorghum bicolor</name>
    <name type="common">Sorghum</name>
    <name type="synonym">Sorghum vulgare</name>
    <dbReference type="NCBI Taxonomy" id="4558"/>
    <lineage>
        <taxon>Eukaryota</taxon>
        <taxon>Viridiplantae</taxon>
        <taxon>Streptophyta</taxon>
        <taxon>Embryophyta</taxon>
        <taxon>Tracheophyta</taxon>
        <taxon>Spermatophyta</taxon>
        <taxon>Magnoliopsida</taxon>
        <taxon>Liliopsida</taxon>
        <taxon>Poales</taxon>
        <taxon>Poaceae</taxon>
        <taxon>PACMAD clade</taxon>
        <taxon>Panicoideae</taxon>
        <taxon>Andropogonodae</taxon>
        <taxon>Andropogoneae</taxon>
        <taxon>Sorghinae</taxon>
        <taxon>Sorghum</taxon>
    </lineage>
</organism>
<accession>A0A921RNW8</accession>
<dbReference type="EMBL" id="CM027681">
    <property type="protein sequence ID" value="KAG0543497.1"/>
    <property type="molecule type" value="Genomic_DNA"/>
</dbReference>
<dbReference type="AlphaFoldDB" id="A0A921RNW8"/>
<evidence type="ECO:0000313" key="2">
    <source>
        <dbReference type="Proteomes" id="UP000807115"/>
    </source>
</evidence>